<evidence type="ECO:0000313" key="2">
    <source>
        <dbReference type="Proteomes" id="UP000070326"/>
    </source>
</evidence>
<dbReference type="STRING" id="1261.HMPREF3195_00157"/>
<comment type="caution">
    <text evidence="1">The sequence shown here is derived from an EMBL/GenBank/DDBJ whole genome shotgun (WGS) entry which is preliminary data.</text>
</comment>
<dbReference type="Proteomes" id="UP000070326">
    <property type="component" value="Unassembled WGS sequence"/>
</dbReference>
<reference evidence="1 2" key="1">
    <citation type="submission" date="2016-02" db="EMBL/GenBank/DDBJ databases">
        <authorList>
            <person name="Wen L."/>
            <person name="He K."/>
            <person name="Yang H."/>
        </authorList>
    </citation>
    <scope>NUCLEOTIDE SEQUENCE [LARGE SCALE GENOMIC DNA]</scope>
    <source>
        <strain evidence="1 2">MJR8628A</strain>
    </source>
</reference>
<organism evidence="1 2">
    <name type="scientific">Peptostreptococcus anaerobius</name>
    <dbReference type="NCBI Taxonomy" id="1261"/>
    <lineage>
        <taxon>Bacteria</taxon>
        <taxon>Bacillati</taxon>
        <taxon>Bacillota</taxon>
        <taxon>Clostridia</taxon>
        <taxon>Peptostreptococcales</taxon>
        <taxon>Peptostreptococcaceae</taxon>
        <taxon>Peptostreptococcus</taxon>
    </lineage>
</organism>
<protein>
    <submittedName>
        <fullName evidence="1">Uncharacterized protein</fullName>
    </submittedName>
</protein>
<accession>A0A135YZ03</accession>
<dbReference type="RefSeq" id="WP_061101574.1">
    <property type="nucleotide sequence ID" value="NZ_JBDGDC010000003.1"/>
</dbReference>
<proteinExistence type="predicted"/>
<dbReference type="EMBL" id="LSQZ01000004">
    <property type="protein sequence ID" value="KXI14636.1"/>
    <property type="molecule type" value="Genomic_DNA"/>
</dbReference>
<dbReference type="AlphaFoldDB" id="A0A135YZ03"/>
<dbReference type="PATRIC" id="fig|1261.5.peg.160"/>
<evidence type="ECO:0000313" key="1">
    <source>
        <dbReference type="EMBL" id="KXI14636.1"/>
    </source>
</evidence>
<name>A0A135YZ03_9FIRM</name>
<sequence>MKDKTFEGKFGGKNKMKFFETIACIEVLKRGYGKIENGYVVPKNGKDVEFNAIVFSVLKKNNALPEKNSEL</sequence>
<gene>
    <name evidence="1" type="ORF">HMPREF3195_00157</name>
</gene>